<name>A0A5A7T520_CUCMM</name>
<proteinExistence type="predicted"/>
<sequence>MQAPPVREVTLEFWGFTPSALGANSPLLGWNRLDVEFNKDFSYSSGKGMARGRPARGKKDA</sequence>
<organism evidence="1 3">
    <name type="scientific">Cucumis melo var. makuwa</name>
    <name type="common">Oriental melon</name>
    <dbReference type="NCBI Taxonomy" id="1194695"/>
    <lineage>
        <taxon>Eukaryota</taxon>
        <taxon>Viridiplantae</taxon>
        <taxon>Streptophyta</taxon>
        <taxon>Embryophyta</taxon>
        <taxon>Tracheophyta</taxon>
        <taxon>Spermatophyta</taxon>
        <taxon>Magnoliopsida</taxon>
        <taxon>eudicotyledons</taxon>
        <taxon>Gunneridae</taxon>
        <taxon>Pentapetalae</taxon>
        <taxon>rosids</taxon>
        <taxon>fabids</taxon>
        <taxon>Cucurbitales</taxon>
        <taxon>Cucurbitaceae</taxon>
        <taxon>Benincaseae</taxon>
        <taxon>Cucumis</taxon>
    </lineage>
</organism>
<dbReference type="Proteomes" id="UP000321947">
    <property type="component" value="Unassembled WGS sequence"/>
</dbReference>
<evidence type="ECO:0000313" key="2">
    <source>
        <dbReference type="EMBL" id="TYK13834.1"/>
    </source>
</evidence>
<evidence type="ECO:0000313" key="4">
    <source>
        <dbReference type="Proteomes" id="UP000321947"/>
    </source>
</evidence>
<reference evidence="3 4" key="1">
    <citation type="submission" date="2019-08" db="EMBL/GenBank/DDBJ databases">
        <title>Draft genome sequences of two oriental melons (Cucumis melo L. var makuwa).</title>
        <authorList>
            <person name="Kwon S.-Y."/>
        </authorList>
    </citation>
    <scope>NUCLEOTIDE SEQUENCE [LARGE SCALE GENOMIC DNA]</scope>
    <source>
        <strain evidence="4">cv. Chang Bougi</strain>
        <strain evidence="3">cv. SW 3</strain>
        <tissue evidence="1">Leaf</tissue>
    </source>
</reference>
<evidence type="ECO:0000313" key="3">
    <source>
        <dbReference type="Proteomes" id="UP000321393"/>
    </source>
</evidence>
<dbReference type="EMBL" id="SSTE01019034">
    <property type="protein sequence ID" value="KAA0037236.1"/>
    <property type="molecule type" value="Genomic_DNA"/>
</dbReference>
<gene>
    <name evidence="2" type="ORF">E5676_scaffold832G00090</name>
    <name evidence="1" type="ORF">E6C27_scaffold379G001600</name>
</gene>
<protein>
    <submittedName>
        <fullName evidence="1">Uncharacterized protein</fullName>
    </submittedName>
</protein>
<accession>A0A5A7T520</accession>
<dbReference type="EMBL" id="SSTD01009720">
    <property type="protein sequence ID" value="TYK13834.1"/>
    <property type="molecule type" value="Genomic_DNA"/>
</dbReference>
<evidence type="ECO:0000313" key="1">
    <source>
        <dbReference type="EMBL" id="KAA0037236.1"/>
    </source>
</evidence>
<dbReference type="Proteomes" id="UP000321393">
    <property type="component" value="Unassembled WGS sequence"/>
</dbReference>
<dbReference type="AlphaFoldDB" id="A0A5A7T520"/>
<comment type="caution">
    <text evidence="1">The sequence shown here is derived from an EMBL/GenBank/DDBJ whole genome shotgun (WGS) entry which is preliminary data.</text>
</comment>